<gene>
    <name evidence="6" type="ORF">AAFF_G00282860</name>
</gene>
<keyword evidence="2" id="KW-0964">Secreted</keyword>
<dbReference type="InterPro" id="IPR008160">
    <property type="entry name" value="Collagen"/>
</dbReference>
<comment type="caution">
    <text evidence="6">The sequence shown here is derived from an EMBL/GenBank/DDBJ whole genome shotgun (WGS) entry which is preliminary data.</text>
</comment>
<organism evidence="6 7">
    <name type="scientific">Aldrovandia affinis</name>
    <dbReference type="NCBI Taxonomy" id="143900"/>
    <lineage>
        <taxon>Eukaryota</taxon>
        <taxon>Metazoa</taxon>
        <taxon>Chordata</taxon>
        <taxon>Craniata</taxon>
        <taxon>Vertebrata</taxon>
        <taxon>Euteleostomi</taxon>
        <taxon>Actinopterygii</taxon>
        <taxon>Neopterygii</taxon>
        <taxon>Teleostei</taxon>
        <taxon>Notacanthiformes</taxon>
        <taxon>Halosauridae</taxon>
        <taxon>Aldrovandia</taxon>
    </lineage>
</organism>
<dbReference type="PANTHER" id="PTHR23192:SF85">
    <property type="entry name" value="GLIOMEDIN"/>
    <property type="match status" value="1"/>
</dbReference>
<dbReference type="AlphaFoldDB" id="A0AAD7X2J5"/>
<feature type="domain" description="Olfactomedin-like" evidence="5">
    <location>
        <begin position="170"/>
        <end position="414"/>
    </location>
</feature>
<dbReference type="GO" id="GO:0009986">
    <property type="term" value="C:cell surface"/>
    <property type="evidence" value="ECO:0007669"/>
    <property type="project" value="TreeGrafter"/>
</dbReference>
<dbReference type="PROSITE" id="PS51132">
    <property type="entry name" value="OLF"/>
    <property type="match status" value="1"/>
</dbReference>
<accession>A0AAD7X2J5</accession>
<feature type="region of interest" description="Disordered" evidence="4">
    <location>
        <begin position="37"/>
        <end position="129"/>
    </location>
</feature>
<sequence length="416" mass="45047">MMMMMTYSMVPVRVFVDLCNSTKGICLTGPPGAPGLPGLDGIPGLNGSEGIPGPKGDPGAEGRRGRRGEKGDPGDRGDMGGPGPPGEKGETSNDVIIEGPPGPAGPPGAPGPVGPPGPPGLPAPPRNRTHRVHLQPAHTSAGLLHAVPNDDTSAEKAAGRTQVVPPKKAECIVKSVTNPRNISKMESTFGAWMQDTALQDDQRIWVANHFSAHDVKEYRSIAAFQNNTSDTINVRRFFFGCGHIVHNGSIYYHIAGTFEIAKFHLQTRRLYTLAIENALYHNLTYLLHNSKTYFKVAADENGLWLVFASSVDGSIMAAQLDEKTFSVASYINTTYPRTKAGNVFIACGVLYVTDAKDSKVTYAFDLLKGKPVNMTFDLRTPSGILAMLSYYPKSRHLYVWDSSYVKVYDLHFLSDD</sequence>
<dbReference type="SMART" id="SM00284">
    <property type="entry name" value="OLF"/>
    <property type="match status" value="1"/>
</dbReference>
<evidence type="ECO:0000256" key="3">
    <source>
        <dbReference type="PROSITE-ProRule" id="PRU00446"/>
    </source>
</evidence>
<dbReference type="SUPFAM" id="SSF63829">
    <property type="entry name" value="Calcium-dependent phosphotriesterase"/>
    <property type="match status" value="1"/>
</dbReference>
<dbReference type="GO" id="GO:0005615">
    <property type="term" value="C:extracellular space"/>
    <property type="evidence" value="ECO:0007669"/>
    <property type="project" value="TreeGrafter"/>
</dbReference>
<protein>
    <recommendedName>
        <fullName evidence="5">Olfactomedin-like domain-containing protein</fullName>
    </recommendedName>
</protein>
<proteinExistence type="predicted"/>
<keyword evidence="7" id="KW-1185">Reference proteome</keyword>
<evidence type="ECO:0000259" key="5">
    <source>
        <dbReference type="PROSITE" id="PS51132"/>
    </source>
</evidence>
<dbReference type="InterPro" id="IPR050605">
    <property type="entry name" value="Olfactomedin-like_domain"/>
</dbReference>
<comment type="subcellular location">
    <subcellularLocation>
        <location evidence="1">Secreted</location>
    </subcellularLocation>
</comment>
<feature type="compositionally biased region" description="Low complexity" evidence="4">
    <location>
        <begin position="37"/>
        <end position="46"/>
    </location>
</feature>
<evidence type="ECO:0000256" key="2">
    <source>
        <dbReference type="ARBA" id="ARBA00022525"/>
    </source>
</evidence>
<dbReference type="EMBL" id="JAINUG010000004">
    <property type="protein sequence ID" value="KAJ8417059.1"/>
    <property type="molecule type" value="Genomic_DNA"/>
</dbReference>
<dbReference type="Proteomes" id="UP001221898">
    <property type="component" value="Unassembled WGS sequence"/>
</dbReference>
<name>A0AAD7X2J5_9TELE</name>
<evidence type="ECO:0000313" key="6">
    <source>
        <dbReference type="EMBL" id="KAJ8417059.1"/>
    </source>
</evidence>
<dbReference type="PANTHER" id="PTHR23192">
    <property type="entry name" value="OLFACTOMEDIN-RELATED"/>
    <property type="match status" value="1"/>
</dbReference>
<comment type="caution">
    <text evidence="3">Lacks conserved residue(s) required for the propagation of feature annotation.</text>
</comment>
<evidence type="ECO:0000256" key="4">
    <source>
        <dbReference type="SAM" id="MobiDB-lite"/>
    </source>
</evidence>
<evidence type="ECO:0000256" key="1">
    <source>
        <dbReference type="ARBA" id="ARBA00004613"/>
    </source>
</evidence>
<feature type="compositionally biased region" description="Basic and acidic residues" evidence="4">
    <location>
        <begin position="58"/>
        <end position="78"/>
    </location>
</feature>
<dbReference type="InterPro" id="IPR003112">
    <property type="entry name" value="Olfac-like_dom"/>
</dbReference>
<dbReference type="Pfam" id="PF02191">
    <property type="entry name" value="OLF"/>
    <property type="match status" value="1"/>
</dbReference>
<reference evidence="6" key="1">
    <citation type="journal article" date="2023" name="Science">
        <title>Genome structures resolve the early diversification of teleost fishes.</title>
        <authorList>
            <person name="Parey E."/>
            <person name="Louis A."/>
            <person name="Montfort J."/>
            <person name="Bouchez O."/>
            <person name="Roques C."/>
            <person name="Iampietro C."/>
            <person name="Lluch J."/>
            <person name="Castinel A."/>
            <person name="Donnadieu C."/>
            <person name="Desvignes T."/>
            <person name="Floi Bucao C."/>
            <person name="Jouanno E."/>
            <person name="Wen M."/>
            <person name="Mejri S."/>
            <person name="Dirks R."/>
            <person name="Jansen H."/>
            <person name="Henkel C."/>
            <person name="Chen W.J."/>
            <person name="Zahm M."/>
            <person name="Cabau C."/>
            <person name="Klopp C."/>
            <person name="Thompson A.W."/>
            <person name="Robinson-Rechavi M."/>
            <person name="Braasch I."/>
            <person name="Lecointre G."/>
            <person name="Bobe J."/>
            <person name="Postlethwait J.H."/>
            <person name="Berthelot C."/>
            <person name="Roest Crollius H."/>
            <person name="Guiguen Y."/>
        </authorList>
    </citation>
    <scope>NUCLEOTIDE SEQUENCE</scope>
    <source>
        <strain evidence="6">NC1722</strain>
    </source>
</reference>
<dbReference type="GO" id="GO:0007165">
    <property type="term" value="P:signal transduction"/>
    <property type="evidence" value="ECO:0007669"/>
    <property type="project" value="TreeGrafter"/>
</dbReference>
<feature type="compositionally biased region" description="Pro residues" evidence="4">
    <location>
        <begin position="100"/>
        <end position="125"/>
    </location>
</feature>
<evidence type="ECO:0000313" key="7">
    <source>
        <dbReference type="Proteomes" id="UP001221898"/>
    </source>
</evidence>
<dbReference type="Pfam" id="PF01391">
    <property type="entry name" value="Collagen"/>
    <property type="match status" value="1"/>
</dbReference>